<reference evidence="8" key="1">
    <citation type="submission" date="2022-05" db="EMBL/GenBank/DDBJ databases">
        <title>Using nanopore sequencing to obtain complete genomes from saliva samples.</title>
        <authorList>
            <person name="Baker J.L."/>
        </authorList>
    </citation>
    <scope>NUCLEOTIDE SEQUENCE</scope>
    <source>
        <strain evidence="8">JCVI-JB-Ag32</strain>
    </source>
</reference>
<sequence>MSAELTAKVWASQLATGGKRSVVLGHQMLGVAHIIAENRPLLNSLTDPARSNADKQKLAREVFTGTADAAVVEQLCELVTGHWLDPIKLLTRMHDLGIESVIAGSVSASVPVEDELFAVINVLKRDRQLRQALDPSRLSTPDQRAQLAARLFESQLSEAALTLLMWCARHEVRAGITYNLRRVCELAARRRGLVIADVTSAVELTQAQQQRLIKALAKRTGHDVELHLEVDPEVIGGLRILVDERLYDNTTRSALKALRTQIA</sequence>
<comment type="subcellular location">
    <subcellularLocation>
        <location evidence="7">Cell membrane</location>
        <topology evidence="7">Peripheral membrane protein</topology>
    </subcellularLocation>
    <subcellularLocation>
        <location evidence="1">Membrane</location>
    </subcellularLocation>
</comment>
<evidence type="ECO:0000256" key="3">
    <source>
        <dbReference type="ARBA" id="ARBA00022781"/>
    </source>
</evidence>
<dbReference type="GO" id="GO:0045259">
    <property type="term" value="C:proton-transporting ATP synthase complex"/>
    <property type="evidence" value="ECO:0007669"/>
    <property type="project" value="UniProtKB-KW"/>
</dbReference>
<accession>A0A9E7DC70</accession>
<keyword evidence="3 7" id="KW-0375">Hydrogen ion transport</keyword>
<organism evidence="8 9">
    <name type="scientific">Actinomyces graevenitzii</name>
    <dbReference type="NCBI Taxonomy" id="55565"/>
    <lineage>
        <taxon>Bacteria</taxon>
        <taxon>Bacillati</taxon>
        <taxon>Actinomycetota</taxon>
        <taxon>Actinomycetes</taxon>
        <taxon>Actinomycetales</taxon>
        <taxon>Actinomycetaceae</taxon>
        <taxon>Actinomyces</taxon>
    </lineage>
</organism>
<comment type="function">
    <text evidence="7">This protein is part of the stalk that links CF(0) to CF(1). It either transmits conformational changes from CF(0) to CF(1) or is implicated in proton conduction.</text>
</comment>
<evidence type="ECO:0000256" key="6">
    <source>
        <dbReference type="ARBA" id="ARBA00023310"/>
    </source>
</evidence>
<evidence type="ECO:0000256" key="4">
    <source>
        <dbReference type="ARBA" id="ARBA00023065"/>
    </source>
</evidence>
<comment type="similarity">
    <text evidence="7">Belongs to the ATPase delta chain family.</text>
</comment>
<dbReference type="NCBIfam" id="TIGR01145">
    <property type="entry name" value="ATP_synt_delta"/>
    <property type="match status" value="1"/>
</dbReference>
<evidence type="ECO:0000256" key="1">
    <source>
        <dbReference type="ARBA" id="ARBA00004370"/>
    </source>
</evidence>
<keyword evidence="7" id="KW-0139">CF(1)</keyword>
<dbReference type="GO" id="GO:0005886">
    <property type="term" value="C:plasma membrane"/>
    <property type="evidence" value="ECO:0007669"/>
    <property type="project" value="UniProtKB-SubCell"/>
</dbReference>
<keyword evidence="2 7" id="KW-0813">Transport</keyword>
<keyword evidence="4 7" id="KW-0406">Ion transport</keyword>
<protein>
    <recommendedName>
        <fullName evidence="7">ATP synthase subunit delta</fullName>
    </recommendedName>
    <alternativeName>
        <fullName evidence="7">ATP synthase F(1) sector subunit delta</fullName>
    </alternativeName>
    <alternativeName>
        <fullName evidence="7">F-type ATPase subunit delta</fullName>
        <shortName evidence="7">F-ATPase subunit delta</shortName>
    </alternativeName>
</protein>
<evidence type="ECO:0000313" key="8">
    <source>
        <dbReference type="EMBL" id="UQF79334.1"/>
    </source>
</evidence>
<evidence type="ECO:0000256" key="2">
    <source>
        <dbReference type="ARBA" id="ARBA00022448"/>
    </source>
</evidence>
<dbReference type="Proteomes" id="UP000830236">
    <property type="component" value="Chromosome"/>
</dbReference>
<name>A0A9E7DC70_9ACTO</name>
<dbReference type="HAMAP" id="MF_01416">
    <property type="entry name" value="ATP_synth_delta_bact"/>
    <property type="match status" value="1"/>
</dbReference>
<dbReference type="EMBL" id="CP097095">
    <property type="protein sequence ID" value="UQF79334.1"/>
    <property type="molecule type" value="Genomic_DNA"/>
</dbReference>
<dbReference type="AlphaFoldDB" id="A0A9E7DC70"/>
<evidence type="ECO:0000256" key="5">
    <source>
        <dbReference type="ARBA" id="ARBA00023136"/>
    </source>
</evidence>
<evidence type="ECO:0000256" key="7">
    <source>
        <dbReference type="HAMAP-Rule" id="MF_01416"/>
    </source>
</evidence>
<keyword evidence="6 7" id="KW-0066">ATP synthesis</keyword>
<gene>
    <name evidence="7 8" type="primary">atpH</name>
    <name evidence="8" type="ORF">M3I41_07015</name>
</gene>
<dbReference type="GO" id="GO:0046933">
    <property type="term" value="F:proton-transporting ATP synthase activity, rotational mechanism"/>
    <property type="evidence" value="ECO:0007669"/>
    <property type="project" value="UniProtKB-UniRule"/>
</dbReference>
<dbReference type="InterPro" id="IPR000711">
    <property type="entry name" value="ATPase_OSCP/dsu"/>
</dbReference>
<keyword evidence="5 7" id="KW-0472">Membrane</keyword>
<dbReference type="KEGG" id="agh:M3I41_07015"/>
<comment type="function">
    <text evidence="7">F(1)F(0) ATP synthase produces ATP from ADP in the presence of a proton or sodium gradient. F-type ATPases consist of two structural domains, F(1) containing the extramembraneous catalytic core and F(0) containing the membrane proton channel, linked together by a central stalk and a peripheral stalk. During catalysis, ATP synthesis in the catalytic domain of F(1) is coupled via a rotary mechanism of the central stalk subunits to proton translocation.</text>
</comment>
<dbReference type="PANTHER" id="PTHR11910">
    <property type="entry name" value="ATP SYNTHASE DELTA CHAIN"/>
    <property type="match status" value="1"/>
</dbReference>
<dbReference type="Pfam" id="PF00213">
    <property type="entry name" value="OSCP"/>
    <property type="match status" value="1"/>
</dbReference>
<keyword evidence="7" id="KW-1003">Cell membrane</keyword>
<proteinExistence type="inferred from homology"/>
<evidence type="ECO:0000313" key="9">
    <source>
        <dbReference type="Proteomes" id="UP000830236"/>
    </source>
</evidence>